<sequence>MTLWENGTKPSVMNESKTLAITKTFSTFWMLTKTGYDEHETMLNGVGIMGAIHMGIAKDGMDGETGQDTYHLDGREVPVPLLQVAAVRTMARATTVDAGMVEVGVTQARTAAVALEVSRLDSVVDVDDASGMANSRDVNAIGTGEEGS</sequence>
<dbReference type="Proteomes" id="UP000602510">
    <property type="component" value="Unassembled WGS sequence"/>
</dbReference>
<keyword evidence="2" id="KW-1185">Reference proteome</keyword>
<dbReference type="EMBL" id="WSZM01000888">
    <property type="protein sequence ID" value="KAF4029090.1"/>
    <property type="molecule type" value="Genomic_DNA"/>
</dbReference>
<proteinExistence type="predicted"/>
<protein>
    <submittedName>
        <fullName evidence="1">Uncharacterized protein</fullName>
    </submittedName>
</protein>
<organism evidence="1 2">
    <name type="scientific">Phytophthora infestans</name>
    <name type="common">Potato late blight agent</name>
    <name type="synonym">Botrytis infestans</name>
    <dbReference type="NCBI Taxonomy" id="4787"/>
    <lineage>
        <taxon>Eukaryota</taxon>
        <taxon>Sar</taxon>
        <taxon>Stramenopiles</taxon>
        <taxon>Oomycota</taxon>
        <taxon>Peronosporomycetes</taxon>
        <taxon>Peronosporales</taxon>
        <taxon>Peronosporaceae</taxon>
        <taxon>Phytophthora</taxon>
    </lineage>
</organism>
<feature type="non-terminal residue" evidence="1">
    <location>
        <position position="148"/>
    </location>
</feature>
<dbReference type="AlphaFoldDB" id="A0A833WD37"/>
<name>A0A833WD37_PHYIN</name>
<reference evidence="1" key="1">
    <citation type="submission" date="2020-04" db="EMBL/GenBank/DDBJ databases">
        <title>Hybrid Assembly of Korean Phytophthora infestans isolates.</title>
        <authorList>
            <person name="Prokchorchik M."/>
            <person name="Lee Y."/>
            <person name="Seo J."/>
            <person name="Cho J.-H."/>
            <person name="Park Y.-E."/>
            <person name="Jang D.-C."/>
            <person name="Im J.-S."/>
            <person name="Choi J.-G."/>
            <person name="Park H.-J."/>
            <person name="Lee G.-B."/>
            <person name="Lee Y.-G."/>
            <person name="Hong S.-Y."/>
            <person name="Cho K."/>
            <person name="Sohn K.H."/>
        </authorList>
    </citation>
    <scope>NUCLEOTIDE SEQUENCE</scope>
    <source>
        <strain evidence="1">KR_1_A1</strain>
    </source>
</reference>
<gene>
    <name evidence="1" type="ORF">GN244_ATG19198</name>
</gene>
<evidence type="ECO:0000313" key="2">
    <source>
        <dbReference type="Proteomes" id="UP000602510"/>
    </source>
</evidence>
<comment type="caution">
    <text evidence="1">The sequence shown here is derived from an EMBL/GenBank/DDBJ whole genome shotgun (WGS) entry which is preliminary data.</text>
</comment>
<evidence type="ECO:0000313" key="1">
    <source>
        <dbReference type="EMBL" id="KAF4029090.1"/>
    </source>
</evidence>
<accession>A0A833WD37</accession>